<dbReference type="InterPro" id="IPR029058">
    <property type="entry name" value="AB_hydrolase_fold"/>
</dbReference>
<dbReference type="EMBL" id="CP106881">
    <property type="protein sequence ID" value="UYG50174.1"/>
    <property type="molecule type" value="Genomic_DNA"/>
</dbReference>
<sequence length="666" mass="73453">MASLTRLAALFTLCTAALLAGCAGVRVSSIQPSEYLSQRRSDILTAGRLSAATQEALRVIGLQGEHCAQLPAQCRATIADTPGLTDEQRLSSLAELWTQAALQSQRSAPGSHGSDEIEAWLETARHAYAYLFFSSRKPGERVFEDRQTQVRDYYNHAVEQAITGLFRHSPEQHLAALESSVLPWHGWNLHLSLDGIVRPRTQQMPRELITAASLSFSGLRNLYRREGFGGELVAVFPIDDKLQDSRPGGTPRAEGAGQPFREAPFPALTALLRFEGKSLAEVLQTRAIHVQMYDPYRFSRVELAGEQVPLAGNFTSGYGLWLARSGFSVHAVRSLLGLGHGLQRPRIYLMQPYDPDRRVVLMLHGLASSPEAWINVANEVLGDETLRRNYQIWQVYYPTSAPLALNNRAIRDALQATIAHFDPQRQAPASQRMTVVGHSMGGVLARLLVSSSGSQAWDRLLEDYQLEPGQRVELQQRMAPLLDFEPLPQITDAIFIASPHRGTSYANNRVARWVAQLITPPSPMLEQVDDVRRALARLQPRPGRQGLLRIPNSIDNLSDEDPFVRLTSNLPLAPQLRYHSIIGDTAPARPLADSSDGWVPYASAHLPGAASELVVEAGHSVQEHPQAIIEIRRILHEQLRRSGGNCARRPASFDPLPCPRVGASGG</sequence>
<dbReference type="SUPFAM" id="SSF53474">
    <property type="entry name" value="alpha/beta-Hydrolases"/>
    <property type="match status" value="1"/>
</dbReference>
<dbReference type="Proteomes" id="UP001162800">
    <property type="component" value="Chromosome"/>
</dbReference>
<keyword evidence="3" id="KW-0378">Hydrolase</keyword>
<dbReference type="InterPro" id="IPR000073">
    <property type="entry name" value="AB_hydrolase_1"/>
</dbReference>
<dbReference type="Gene3D" id="3.40.50.1820">
    <property type="entry name" value="alpha/beta hydrolase"/>
    <property type="match status" value="1"/>
</dbReference>
<reference evidence="3" key="1">
    <citation type="submission" date="2022-09" db="EMBL/GenBank/DDBJ databases">
        <title>The complete genome of Acidovorax sp. 5MLIR.</title>
        <authorList>
            <person name="Liu L."/>
            <person name="Yue J."/>
            <person name="Yang F."/>
            <person name="Yuan J."/>
            <person name="Li L."/>
        </authorList>
    </citation>
    <scope>NUCLEOTIDE SEQUENCE</scope>
    <source>
        <strain evidence="3">5MLIR</strain>
    </source>
</reference>
<dbReference type="GO" id="GO:0016787">
    <property type="term" value="F:hydrolase activity"/>
    <property type="evidence" value="ECO:0007669"/>
    <property type="project" value="UniProtKB-KW"/>
</dbReference>
<dbReference type="PROSITE" id="PS51257">
    <property type="entry name" value="PROKAR_LIPOPROTEIN"/>
    <property type="match status" value="1"/>
</dbReference>
<evidence type="ECO:0000256" key="1">
    <source>
        <dbReference type="SAM" id="SignalP"/>
    </source>
</evidence>
<gene>
    <name evidence="3" type="ORF">M9799_08555</name>
</gene>
<name>A0ABY6G5A8_9BURK</name>
<dbReference type="RefSeq" id="WP_231042863.1">
    <property type="nucleotide sequence ID" value="NZ_CP106881.1"/>
</dbReference>
<accession>A0ABY6G5A8</accession>
<feature type="signal peptide" evidence="1">
    <location>
        <begin position="1"/>
        <end position="19"/>
    </location>
</feature>
<dbReference type="PANTHER" id="PTHR37946">
    <property type="entry name" value="SLL1969 PROTEIN"/>
    <property type="match status" value="1"/>
</dbReference>
<dbReference type="Pfam" id="PF12697">
    <property type="entry name" value="Abhydrolase_6"/>
    <property type="match status" value="1"/>
</dbReference>
<protein>
    <submittedName>
        <fullName evidence="3">Alpha/beta fold hydrolase</fullName>
    </submittedName>
</protein>
<feature type="chain" id="PRO_5046289463" evidence="1">
    <location>
        <begin position="20"/>
        <end position="666"/>
    </location>
</feature>
<dbReference type="PANTHER" id="PTHR37946:SF1">
    <property type="entry name" value="SLL1969 PROTEIN"/>
    <property type="match status" value="1"/>
</dbReference>
<proteinExistence type="predicted"/>
<keyword evidence="1" id="KW-0732">Signal</keyword>
<keyword evidence="4" id="KW-1185">Reference proteome</keyword>
<feature type="domain" description="AB hydrolase-1" evidence="2">
    <location>
        <begin position="360"/>
        <end position="630"/>
    </location>
</feature>
<evidence type="ECO:0000259" key="2">
    <source>
        <dbReference type="Pfam" id="PF12697"/>
    </source>
</evidence>
<organism evidence="3 4">
    <name type="scientific">Comamonas endophytica</name>
    <dbReference type="NCBI Taxonomy" id="2949090"/>
    <lineage>
        <taxon>Bacteria</taxon>
        <taxon>Pseudomonadati</taxon>
        <taxon>Pseudomonadota</taxon>
        <taxon>Betaproteobacteria</taxon>
        <taxon>Burkholderiales</taxon>
        <taxon>Comamonadaceae</taxon>
        <taxon>Comamonas</taxon>
    </lineage>
</organism>
<evidence type="ECO:0000313" key="4">
    <source>
        <dbReference type="Proteomes" id="UP001162800"/>
    </source>
</evidence>
<evidence type="ECO:0000313" key="3">
    <source>
        <dbReference type="EMBL" id="UYG50174.1"/>
    </source>
</evidence>